<accession>L8E9C0</accession>
<dbReference type="ChiTaRS" id="SLC8A3">
    <property type="organism name" value="human"/>
</dbReference>
<keyword evidence="1" id="KW-0732">Signal</keyword>
<sequence>MMTMQASSLLNVILFMSVRVLVLWRSRFCGHQVPGVQSSSPLGQ</sequence>
<dbReference type="AlphaFoldDB" id="L8E9C0"/>
<protein>
    <submittedName>
        <fullName evidence="2">Alternative protein SLC8A3</fullName>
    </submittedName>
</protein>
<feature type="signal peptide" evidence="1">
    <location>
        <begin position="1"/>
        <end position="24"/>
    </location>
</feature>
<reference evidence="2" key="1">
    <citation type="journal article" date="2013" name="PLoS ONE">
        <title>Direct detection of alternative open reading frames translation products in human significantly expands the proteome.</title>
        <authorList>
            <person name="Vanderperre B."/>
            <person name="Lucier J.-F."/>
            <person name="Motard J."/>
            <person name="Tremblay G."/>
            <person name="Vanderperre S."/>
            <person name="Wisztorski M."/>
            <person name="Salzet M."/>
            <person name="Boisvert F.-M."/>
            <person name="Roucou X."/>
        </authorList>
    </citation>
    <scope>NUCLEOTIDE SEQUENCE</scope>
</reference>
<proteinExistence type="predicted"/>
<feature type="chain" id="PRO_5003988445" evidence="1">
    <location>
        <begin position="25"/>
        <end position="44"/>
    </location>
</feature>
<organism evidence="2">
    <name type="scientific">Homo sapiens</name>
    <name type="common">Human</name>
    <dbReference type="NCBI Taxonomy" id="9606"/>
    <lineage>
        <taxon>Eukaryota</taxon>
        <taxon>Metazoa</taxon>
        <taxon>Chordata</taxon>
        <taxon>Craniata</taxon>
        <taxon>Vertebrata</taxon>
        <taxon>Euteleostomi</taxon>
        <taxon>Mammalia</taxon>
        <taxon>Eutheria</taxon>
        <taxon>Euarchontoglires</taxon>
        <taxon>Primates</taxon>
        <taxon>Haplorrhini</taxon>
        <taxon>Catarrhini</taxon>
        <taxon>Hominidae</taxon>
        <taxon>Homo</taxon>
    </lineage>
</organism>
<gene>
    <name evidence="2" type="primary">SLC8A3</name>
</gene>
<name>L8E9C0_HUMAN</name>
<dbReference type="OrthoDB" id="418484at2759"/>
<evidence type="ECO:0000313" key="2">
    <source>
        <dbReference type="EMBL" id="CCQ43930.1"/>
    </source>
</evidence>
<evidence type="ECO:0000256" key="1">
    <source>
        <dbReference type="SAM" id="SignalP"/>
    </source>
</evidence>
<dbReference type="EMBL" id="HF584433">
    <property type="protein sequence ID" value="CCQ43930.1"/>
    <property type="molecule type" value="Genomic_DNA"/>
</dbReference>